<dbReference type="Pfam" id="PF00672">
    <property type="entry name" value="HAMP"/>
    <property type="match status" value="1"/>
</dbReference>
<evidence type="ECO:0000259" key="2">
    <source>
        <dbReference type="PROSITE" id="PS50883"/>
    </source>
</evidence>
<dbReference type="RefSeq" id="WP_340273246.1">
    <property type="nucleotide sequence ID" value="NZ_JBAKIA010000002.1"/>
</dbReference>
<keyword evidence="1" id="KW-0812">Transmembrane</keyword>
<accession>A0ABU8THK9</accession>
<feature type="transmembrane region" description="Helical" evidence="1">
    <location>
        <begin position="177"/>
        <end position="197"/>
    </location>
</feature>
<keyword evidence="6" id="KW-1185">Reference proteome</keyword>
<dbReference type="InterPro" id="IPR029787">
    <property type="entry name" value="Nucleotide_cyclase"/>
</dbReference>
<dbReference type="CDD" id="cd01948">
    <property type="entry name" value="EAL"/>
    <property type="match status" value="1"/>
</dbReference>
<dbReference type="Gene3D" id="3.20.20.450">
    <property type="entry name" value="EAL domain"/>
    <property type="match status" value="1"/>
</dbReference>
<dbReference type="SMART" id="SM00304">
    <property type="entry name" value="HAMP"/>
    <property type="match status" value="1"/>
</dbReference>
<dbReference type="PANTHER" id="PTHR44757:SF2">
    <property type="entry name" value="BIOFILM ARCHITECTURE MAINTENANCE PROTEIN MBAA"/>
    <property type="match status" value="1"/>
</dbReference>
<dbReference type="CDD" id="cd01949">
    <property type="entry name" value="GGDEF"/>
    <property type="match status" value="1"/>
</dbReference>
<dbReference type="InterPro" id="IPR035919">
    <property type="entry name" value="EAL_sf"/>
</dbReference>
<evidence type="ECO:0000256" key="1">
    <source>
        <dbReference type="SAM" id="Phobius"/>
    </source>
</evidence>
<evidence type="ECO:0000313" key="6">
    <source>
        <dbReference type="Proteomes" id="UP001385499"/>
    </source>
</evidence>
<dbReference type="PROSITE" id="PS50887">
    <property type="entry name" value="GGDEF"/>
    <property type="match status" value="1"/>
</dbReference>
<evidence type="ECO:0000259" key="4">
    <source>
        <dbReference type="PROSITE" id="PS50887"/>
    </source>
</evidence>
<dbReference type="SMART" id="SM00052">
    <property type="entry name" value="EAL"/>
    <property type="match status" value="1"/>
</dbReference>
<dbReference type="Gene3D" id="3.30.70.270">
    <property type="match status" value="1"/>
</dbReference>
<dbReference type="Pfam" id="PF00990">
    <property type="entry name" value="GGDEF"/>
    <property type="match status" value="2"/>
</dbReference>
<dbReference type="Pfam" id="PF00563">
    <property type="entry name" value="EAL"/>
    <property type="match status" value="1"/>
</dbReference>
<dbReference type="CDD" id="cd06225">
    <property type="entry name" value="HAMP"/>
    <property type="match status" value="1"/>
</dbReference>
<organism evidence="5 6">
    <name type="scientific">Roseibium algae</name>
    <dbReference type="NCBI Taxonomy" id="3123038"/>
    <lineage>
        <taxon>Bacteria</taxon>
        <taxon>Pseudomonadati</taxon>
        <taxon>Pseudomonadota</taxon>
        <taxon>Alphaproteobacteria</taxon>
        <taxon>Hyphomicrobiales</taxon>
        <taxon>Stappiaceae</taxon>
        <taxon>Roseibium</taxon>
    </lineage>
</organism>
<dbReference type="InterPro" id="IPR043128">
    <property type="entry name" value="Rev_trsase/Diguanyl_cyclase"/>
</dbReference>
<dbReference type="Proteomes" id="UP001385499">
    <property type="component" value="Unassembled WGS sequence"/>
</dbReference>
<dbReference type="InterPro" id="IPR001633">
    <property type="entry name" value="EAL_dom"/>
</dbReference>
<dbReference type="PROSITE" id="PS50885">
    <property type="entry name" value="HAMP"/>
    <property type="match status" value="1"/>
</dbReference>
<evidence type="ECO:0000259" key="3">
    <source>
        <dbReference type="PROSITE" id="PS50885"/>
    </source>
</evidence>
<dbReference type="InterPro" id="IPR003660">
    <property type="entry name" value="HAMP_dom"/>
</dbReference>
<keyword evidence="1" id="KW-1133">Transmembrane helix</keyword>
<name>A0ABU8THK9_9HYPH</name>
<dbReference type="SUPFAM" id="SSF55073">
    <property type="entry name" value="Nucleotide cyclase"/>
    <property type="match status" value="1"/>
</dbReference>
<dbReference type="Gene3D" id="6.10.340.10">
    <property type="match status" value="1"/>
</dbReference>
<dbReference type="PROSITE" id="PS50883">
    <property type="entry name" value="EAL"/>
    <property type="match status" value="1"/>
</dbReference>
<feature type="domain" description="GGDEF" evidence="4">
    <location>
        <begin position="282"/>
        <end position="438"/>
    </location>
</feature>
<feature type="domain" description="EAL" evidence="2">
    <location>
        <begin position="448"/>
        <end position="701"/>
    </location>
</feature>
<feature type="domain" description="HAMP" evidence="3">
    <location>
        <begin position="194"/>
        <end position="246"/>
    </location>
</feature>
<dbReference type="EMBL" id="JBAKIA010000002">
    <property type="protein sequence ID" value="MEJ8473629.1"/>
    <property type="molecule type" value="Genomic_DNA"/>
</dbReference>
<feature type="transmembrane region" description="Helical" evidence="1">
    <location>
        <begin position="15"/>
        <end position="37"/>
    </location>
</feature>
<dbReference type="SUPFAM" id="SSF141868">
    <property type="entry name" value="EAL domain-like"/>
    <property type="match status" value="1"/>
</dbReference>
<gene>
    <name evidence="5" type="ORF">V6575_05980</name>
</gene>
<evidence type="ECO:0000313" key="5">
    <source>
        <dbReference type="EMBL" id="MEJ8473629.1"/>
    </source>
</evidence>
<sequence>MRAVRGWVPGLRFRFVLLVSVLFLTLTAVMIVVASYLDLRDEENRIIEHARSVGATMSRLAVPHLNNHHYLILEQELESIAGSGIVDLAQVYDPNRDIIVDSDPLISYFDDIQLDPLILAAVASGSEKSRITQLEVTMAFPVRAGDATDVLGAALVSVPRPAAVGVVWAIWQRNATIALVLLGFCIPIALHAGSSFLRPIKSLTQTAHSVSAGNFDAPFPVDRKDEIGVLARAYRDMVARIRENLEQIHRLAFTDSVTGLPNREHFRQHFLKQADLSADKDRKLAVLFIDLDRFKRVNDSYGHEYGDTLLKEIGERFEDAAGVSRLDQATTYSGYGGVEDFVGGADISTVARLGGDEYAILFAVDDVRRDVAAVAERLVKSVERPCEVNGLALTVGASIGVAVFPSDGMDYTAILKNADIAMYAAKRAGGNSLRFYQDVESSIQVRDRLLVETDLRRALLQDEITVYYQPKIDCCTTGIVGVEALARWKHPTNGLLTPADFIDVAEETGLILPLGETVLRLACQQGRIWFDEGCGIPLAVNVSVRELEQPNFTARVLKVIEETGFPADQLELEVTETVAMADPEGLQNTIHPLREAGVRFAIDDFGTGYSSLAYLQRLPFDTFKIDRSFISGLGVEDSNRLIVQTILAMAQSLNFDVVAEGVETLEQHSILREIGCATAQGYLFGAPMAADMFAIWRAGFSCTFCMPGSCVTEPVEIANPISAA</sequence>
<dbReference type="SMART" id="SM00267">
    <property type="entry name" value="GGDEF"/>
    <property type="match status" value="1"/>
</dbReference>
<dbReference type="PANTHER" id="PTHR44757">
    <property type="entry name" value="DIGUANYLATE CYCLASE DGCP"/>
    <property type="match status" value="1"/>
</dbReference>
<comment type="caution">
    <text evidence="5">The sequence shown here is derived from an EMBL/GenBank/DDBJ whole genome shotgun (WGS) entry which is preliminary data.</text>
</comment>
<keyword evidence="1" id="KW-0472">Membrane</keyword>
<dbReference type="SUPFAM" id="SSF158472">
    <property type="entry name" value="HAMP domain-like"/>
    <property type="match status" value="1"/>
</dbReference>
<dbReference type="InterPro" id="IPR052155">
    <property type="entry name" value="Biofilm_reg_signaling"/>
</dbReference>
<dbReference type="InterPro" id="IPR000160">
    <property type="entry name" value="GGDEF_dom"/>
</dbReference>
<reference evidence="5 6" key="1">
    <citation type="submission" date="2024-02" db="EMBL/GenBank/DDBJ databases">
        <title>Roseibium algae sp. nov., isolated from marine alga (Grateloupia sp.), showing potential in myo-inositol conversion.</title>
        <authorList>
            <person name="Wang Y."/>
        </authorList>
    </citation>
    <scope>NUCLEOTIDE SEQUENCE [LARGE SCALE GENOMIC DNA]</scope>
    <source>
        <strain evidence="5 6">H3510</strain>
    </source>
</reference>
<protein>
    <submittedName>
        <fullName evidence="5">EAL domain-containing protein</fullName>
    </submittedName>
</protein>
<dbReference type="NCBIfam" id="TIGR00254">
    <property type="entry name" value="GGDEF"/>
    <property type="match status" value="2"/>
</dbReference>
<proteinExistence type="predicted"/>